<accession>A0A368YDR5</accession>
<dbReference type="Proteomes" id="UP000252585">
    <property type="component" value="Unassembled WGS sequence"/>
</dbReference>
<comment type="caution">
    <text evidence="2">The sequence shown here is derived from an EMBL/GenBank/DDBJ whole genome shotgun (WGS) entry which is preliminary data.</text>
</comment>
<dbReference type="GO" id="GO:0004519">
    <property type="term" value="F:endonuclease activity"/>
    <property type="evidence" value="ECO:0007669"/>
    <property type="project" value="UniProtKB-KW"/>
</dbReference>
<gene>
    <name evidence="2" type="ORF">DFR57_102302</name>
</gene>
<dbReference type="EMBL" id="QPJJ01000002">
    <property type="protein sequence ID" value="RCW77027.1"/>
    <property type="molecule type" value="Genomic_DNA"/>
</dbReference>
<dbReference type="Gene3D" id="1.10.30.50">
    <property type="match status" value="1"/>
</dbReference>
<reference evidence="2 3" key="1">
    <citation type="submission" date="2018-07" db="EMBL/GenBank/DDBJ databases">
        <title>Genomic Encyclopedia of Type Strains, Phase IV (KMG-IV): sequencing the most valuable type-strain genomes for metagenomic binning, comparative biology and taxonomic classification.</title>
        <authorList>
            <person name="Goeker M."/>
        </authorList>
    </citation>
    <scope>NUCLEOTIDE SEQUENCE [LARGE SCALE GENOMIC DNA]</scope>
    <source>
        <strain evidence="2 3">DSM 27696</strain>
    </source>
</reference>
<dbReference type="OrthoDB" id="489287at2"/>
<name>A0A368YDR5_9BACI</name>
<keyword evidence="3" id="KW-1185">Reference proteome</keyword>
<dbReference type="CDD" id="cd00085">
    <property type="entry name" value="HNHc"/>
    <property type="match status" value="1"/>
</dbReference>
<dbReference type="AlphaFoldDB" id="A0A368YDR5"/>
<proteinExistence type="predicted"/>
<sequence length="328" mass="39006">MSYKLKIGELKEGYLTDEEIWRIFTIVLSSKSVKSSTYKYALIKSLIENLYQVNERCELTYDQLAYAFAKIYWNLIVKHNLENQNRGKKAKVVTIIKEMQWRHQIPSDFSFDKLNAHVQVKLITEVKKTMKENVFGAIYGDTREKFYAFEHKSEYFKINPSVYRFMLKYQRLLVNLTNYHMAAMMEQLNEVPSINYLLGKVESIAKRSSLRPFENILLNHFERSCFYCGKALPDGKRQIQVDHFIPWSFVQSDQLWNLVLSCNTCNSSKRDKLPKKYYLDNIINRNEELVDKQEENVMNLMTNYKDKKIILLYDYSIKNGFDTIWERG</sequence>
<evidence type="ECO:0000259" key="1">
    <source>
        <dbReference type="SMART" id="SM00507"/>
    </source>
</evidence>
<feature type="domain" description="HNH nuclease" evidence="1">
    <location>
        <begin position="213"/>
        <end position="267"/>
    </location>
</feature>
<dbReference type="RefSeq" id="WP_114351782.1">
    <property type="nucleotide sequence ID" value="NZ_QPJJ01000002.1"/>
</dbReference>
<evidence type="ECO:0000313" key="2">
    <source>
        <dbReference type="EMBL" id="RCW77027.1"/>
    </source>
</evidence>
<keyword evidence="2" id="KW-0540">Nuclease</keyword>
<protein>
    <submittedName>
        <fullName evidence="2">5-methylcytosine-specific restriction endonuclease McrA</fullName>
    </submittedName>
</protein>
<dbReference type="InterPro" id="IPR003615">
    <property type="entry name" value="HNH_nuc"/>
</dbReference>
<dbReference type="Pfam" id="PF13395">
    <property type="entry name" value="HNH_4"/>
    <property type="match status" value="1"/>
</dbReference>
<dbReference type="SMART" id="SM00507">
    <property type="entry name" value="HNHc"/>
    <property type="match status" value="1"/>
</dbReference>
<evidence type="ECO:0000313" key="3">
    <source>
        <dbReference type="Proteomes" id="UP000252585"/>
    </source>
</evidence>
<keyword evidence="2" id="KW-0255">Endonuclease</keyword>
<organism evidence="2 3">
    <name type="scientific">Saliterribacillus persicus</name>
    <dbReference type="NCBI Taxonomy" id="930114"/>
    <lineage>
        <taxon>Bacteria</taxon>
        <taxon>Bacillati</taxon>
        <taxon>Bacillota</taxon>
        <taxon>Bacilli</taxon>
        <taxon>Bacillales</taxon>
        <taxon>Bacillaceae</taxon>
        <taxon>Saliterribacillus</taxon>
    </lineage>
</organism>
<keyword evidence="2" id="KW-0378">Hydrolase</keyword>